<feature type="active site" description="Proton donor" evidence="8">
    <location>
        <position position="530"/>
    </location>
</feature>
<comment type="catalytic activity">
    <reaction evidence="9">
        <text>(6S)-5,6,7,8-tetrahydrofolyl-(gamma-L-Glu)(n) + (n-1) H2O = (6S)-5,6,7,8-tetrahydrofolate + (n-1) L-glutamate</text>
        <dbReference type="Rhea" id="RHEA:56784"/>
        <dbReference type="Rhea" id="RHEA-COMP:14738"/>
        <dbReference type="ChEBI" id="CHEBI:15377"/>
        <dbReference type="ChEBI" id="CHEBI:29985"/>
        <dbReference type="ChEBI" id="CHEBI:57453"/>
        <dbReference type="ChEBI" id="CHEBI:141005"/>
        <dbReference type="EC" id="3.4.19.9"/>
    </reaction>
</comment>
<organism evidence="11 12">
    <name type="scientific">Glossina morsitans morsitans</name>
    <name type="common">Savannah tsetse fly</name>
    <dbReference type="NCBI Taxonomy" id="37546"/>
    <lineage>
        <taxon>Eukaryota</taxon>
        <taxon>Metazoa</taxon>
        <taxon>Ecdysozoa</taxon>
        <taxon>Arthropoda</taxon>
        <taxon>Hexapoda</taxon>
        <taxon>Insecta</taxon>
        <taxon>Pterygota</taxon>
        <taxon>Neoptera</taxon>
        <taxon>Endopterygota</taxon>
        <taxon>Diptera</taxon>
        <taxon>Brachycera</taxon>
        <taxon>Muscomorpha</taxon>
        <taxon>Hippoboscoidea</taxon>
        <taxon>Glossinidae</taxon>
        <taxon>Glossina</taxon>
    </lineage>
</organism>
<dbReference type="VEuPathDB" id="VectorBase:GMOY000945"/>
<sequence length="641" mass="74150">MKRFFKTNLSIHVRKTQWVAVQTNVMQNRCLCNSTARPSLHLDLECKEIIYQGLVNQQQRRSYAPTISSTLVKECWNCKKSLDMAIEAMMCGNCHHLQDVDKDINYFNLMNIPQDFSLDAQSLTKRFRQMQSIVHPDKFSNKSSREQNNSADWSSLINKAYKTLLIPIERGQYLLNLSGLQLPQDNSALNKEFLMEMMERNEQVEEATNIEDLKKLSKRLKDDLEEKVLELNRAFNDSNFETLVQRAVIPLINSSLDRTPLALAMYSIFFLLFCQLCFQYFGNELTLAYAKSFVKKLDVNDDPAVNINNENTEPIIGVLSQEISKLIASKFPERNYKSYIAASYVKFVESSGGRVVPIWIGQPREYYEDIMTKINGVLLPGGATYFNQSNGYHDAGRYIYEIAIEMNDKGIHFPLWGTCLGFELLVYLSAQPNEPRTHCSSRAQALPLEFEKDYDKSRLFANASADVIHILKTYPVTANFHLYCLTQETFAAMKLNEIWRVMSLNHDWNGTEFISTIEHLRYPFYGTQFHPEKNLFEFVKKRNITHTSLAIRASQYFGNFMVNEARRNHQYFANRTEEANKLIYNYNPINTGILGSSFQQQYLFDDEDNASDTVDRLNKSLIIFSITSAYTALNLSREVWL</sequence>
<accession>A0A1B0FBN2</accession>
<dbReference type="GO" id="GO:0001671">
    <property type="term" value="F:ATPase activator activity"/>
    <property type="evidence" value="ECO:0007669"/>
    <property type="project" value="InterPro"/>
</dbReference>
<dbReference type="AlphaFoldDB" id="A0A1B0FBN2"/>
<keyword evidence="5" id="KW-0732">Signal</keyword>
<name>A0A1B0FBN2_GLOMM</name>
<dbReference type="PROSITE" id="PS51273">
    <property type="entry name" value="GATASE_TYPE_1"/>
    <property type="match status" value="1"/>
</dbReference>
<feature type="domain" description="J" evidence="10">
    <location>
        <begin position="105"/>
        <end position="177"/>
    </location>
</feature>
<evidence type="ECO:0000256" key="4">
    <source>
        <dbReference type="ARBA" id="ARBA00022525"/>
    </source>
</evidence>
<dbReference type="GO" id="GO:0051259">
    <property type="term" value="P:protein complex oligomerization"/>
    <property type="evidence" value="ECO:0007669"/>
    <property type="project" value="InterPro"/>
</dbReference>
<dbReference type="InterPro" id="IPR004640">
    <property type="entry name" value="HscB"/>
</dbReference>
<dbReference type="GO" id="GO:0044571">
    <property type="term" value="P:[2Fe-2S] cluster assembly"/>
    <property type="evidence" value="ECO:0007669"/>
    <property type="project" value="InterPro"/>
</dbReference>
<dbReference type="GO" id="GO:0034722">
    <property type="term" value="F:gamma-glutamyl-peptidase activity"/>
    <property type="evidence" value="ECO:0007669"/>
    <property type="project" value="UniProtKB-UniRule"/>
</dbReference>
<dbReference type="SUPFAM" id="SSF47144">
    <property type="entry name" value="HSC20 (HSCB), C-terminal oligomerisation domain"/>
    <property type="match status" value="1"/>
</dbReference>
<protein>
    <recommendedName>
        <fullName evidence="9">folate gamma-glutamyl hydrolase</fullName>
        <ecNumber evidence="9">3.4.19.9</ecNumber>
    </recommendedName>
</protein>
<dbReference type="EnsemblMetazoa" id="GMOY000945-RA">
    <property type="protein sequence ID" value="GMOY000945-PA"/>
    <property type="gene ID" value="GMOY000945"/>
</dbReference>
<evidence type="ECO:0000256" key="8">
    <source>
        <dbReference type="PIRSR" id="PIRSR615527-1"/>
    </source>
</evidence>
<comment type="similarity">
    <text evidence="3">Belongs to the peptidase C26 family.</text>
</comment>
<dbReference type="Proteomes" id="UP000092444">
    <property type="component" value="Unassembled WGS sequence"/>
</dbReference>
<dbReference type="STRING" id="37546.A0A1B0FBN2"/>
<evidence type="ECO:0000256" key="1">
    <source>
        <dbReference type="ARBA" id="ARBA00004239"/>
    </source>
</evidence>
<keyword evidence="6 9" id="KW-0378">Hydrolase</keyword>
<dbReference type="EC" id="3.4.19.9" evidence="9"/>
<reference evidence="11" key="1">
    <citation type="submission" date="2020-05" db="UniProtKB">
        <authorList>
            <consortium name="EnsemblMetazoa"/>
        </authorList>
    </citation>
    <scope>IDENTIFICATION</scope>
    <source>
        <strain evidence="11">Yale</strain>
    </source>
</reference>
<dbReference type="SMART" id="SM00271">
    <property type="entry name" value="DnaJ"/>
    <property type="match status" value="1"/>
</dbReference>
<dbReference type="InterPro" id="IPR009073">
    <property type="entry name" value="HscB_oligo_C"/>
</dbReference>
<evidence type="ECO:0000259" key="10">
    <source>
        <dbReference type="PROSITE" id="PS50076"/>
    </source>
</evidence>
<dbReference type="PANTHER" id="PTHR11315">
    <property type="entry name" value="PROTEASE FAMILY C26 GAMMA-GLUTAMYL HYDROLASE"/>
    <property type="match status" value="1"/>
</dbReference>
<comment type="subcellular location">
    <subcellularLocation>
        <location evidence="1">Secreted</location>
        <location evidence="1">Extracellular space</location>
    </subcellularLocation>
</comment>
<dbReference type="GO" id="GO:0005773">
    <property type="term" value="C:vacuole"/>
    <property type="evidence" value="ECO:0007669"/>
    <property type="project" value="TreeGrafter"/>
</dbReference>
<evidence type="ECO:0000256" key="2">
    <source>
        <dbReference type="ARBA" id="ARBA00010476"/>
    </source>
</evidence>
<dbReference type="GO" id="GO:0046900">
    <property type="term" value="P:tetrahydrofolylpolyglutamate metabolic process"/>
    <property type="evidence" value="ECO:0007669"/>
    <property type="project" value="TreeGrafter"/>
</dbReference>
<proteinExistence type="inferred from homology"/>
<dbReference type="PROSITE" id="PS51275">
    <property type="entry name" value="PEPTIDASE_C26_GGH"/>
    <property type="match status" value="1"/>
</dbReference>
<evidence type="ECO:0000256" key="7">
    <source>
        <dbReference type="ARBA" id="ARBA00023186"/>
    </source>
</evidence>
<dbReference type="PANTHER" id="PTHR11315:SF0">
    <property type="entry name" value="FOLATE GAMMA-GLUTAMYL HYDROLASE"/>
    <property type="match status" value="1"/>
</dbReference>
<dbReference type="SUPFAM" id="SSF46565">
    <property type="entry name" value="Chaperone J-domain"/>
    <property type="match status" value="1"/>
</dbReference>
<dbReference type="Gene3D" id="1.10.287.110">
    <property type="entry name" value="DnaJ domain"/>
    <property type="match status" value="1"/>
</dbReference>
<dbReference type="SUPFAM" id="SSF52317">
    <property type="entry name" value="Class I glutamine amidotransferase-like"/>
    <property type="match status" value="1"/>
</dbReference>
<keyword evidence="4" id="KW-0964">Secreted</keyword>
<dbReference type="PROSITE" id="PS50076">
    <property type="entry name" value="DNAJ_2"/>
    <property type="match status" value="1"/>
</dbReference>
<evidence type="ECO:0000256" key="9">
    <source>
        <dbReference type="PROSITE-ProRule" id="PRU00607"/>
    </source>
</evidence>
<dbReference type="GO" id="GO:0005576">
    <property type="term" value="C:extracellular region"/>
    <property type="evidence" value="ECO:0007669"/>
    <property type="project" value="UniProtKB-SubCell"/>
</dbReference>
<comment type="similarity">
    <text evidence="2">Belongs to the HscB family.</text>
</comment>
<dbReference type="EMBL" id="CCAG010008961">
    <property type="status" value="NOT_ANNOTATED_CDS"/>
    <property type="molecule type" value="Genomic_DNA"/>
</dbReference>
<dbReference type="CDD" id="cd06257">
    <property type="entry name" value="DnaJ"/>
    <property type="match status" value="1"/>
</dbReference>
<dbReference type="NCBIfam" id="TIGR00714">
    <property type="entry name" value="hscB"/>
    <property type="match status" value="1"/>
</dbReference>
<dbReference type="InterPro" id="IPR036869">
    <property type="entry name" value="J_dom_sf"/>
</dbReference>
<evidence type="ECO:0000256" key="5">
    <source>
        <dbReference type="ARBA" id="ARBA00022729"/>
    </source>
</evidence>
<dbReference type="InterPro" id="IPR036386">
    <property type="entry name" value="HscB_C_sf"/>
</dbReference>
<feature type="active site" description="Nucleophile" evidence="8 9">
    <location>
        <position position="419"/>
    </location>
</feature>
<dbReference type="InterPro" id="IPR011697">
    <property type="entry name" value="Peptidase_C26"/>
</dbReference>
<dbReference type="Pfam" id="PF07743">
    <property type="entry name" value="HSCB_C"/>
    <property type="match status" value="1"/>
</dbReference>
<dbReference type="GO" id="GO:0051087">
    <property type="term" value="F:protein-folding chaperone binding"/>
    <property type="evidence" value="ECO:0007669"/>
    <property type="project" value="InterPro"/>
</dbReference>
<keyword evidence="12" id="KW-1185">Reference proteome</keyword>
<evidence type="ECO:0000313" key="11">
    <source>
        <dbReference type="EnsemblMetazoa" id="GMOY000945-PA"/>
    </source>
</evidence>
<evidence type="ECO:0000256" key="6">
    <source>
        <dbReference type="ARBA" id="ARBA00022801"/>
    </source>
</evidence>
<dbReference type="InterPro" id="IPR015527">
    <property type="entry name" value="Pept_C26_g-glut_hydrolase"/>
</dbReference>
<dbReference type="Pfam" id="PF07722">
    <property type="entry name" value="Peptidase_C26"/>
    <property type="match status" value="1"/>
</dbReference>
<evidence type="ECO:0000256" key="3">
    <source>
        <dbReference type="ARBA" id="ARBA00011083"/>
    </source>
</evidence>
<dbReference type="Gene3D" id="3.40.50.880">
    <property type="match status" value="1"/>
</dbReference>
<dbReference type="InterPro" id="IPR029062">
    <property type="entry name" value="Class_I_gatase-like"/>
</dbReference>
<dbReference type="FunFam" id="3.40.50.880:FF:000024">
    <property type="entry name" value="Folate gamma-glutamyl hydrolase"/>
    <property type="match status" value="1"/>
</dbReference>
<dbReference type="InterPro" id="IPR001623">
    <property type="entry name" value="DnaJ_domain"/>
</dbReference>
<keyword evidence="7" id="KW-0143">Chaperone</keyword>
<dbReference type="Gene3D" id="1.20.1280.20">
    <property type="entry name" value="HscB, C-terminal domain"/>
    <property type="match status" value="1"/>
</dbReference>
<evidence type="ECO:0000313" key="12">
    <source>
        <dbReference type="Proteomes" id="UP000092444"/>
    </source>
</evidence>
<feature type="active site" evidence="9">
    <location>
        <position position="530"/>
    </location>
</feature>